<dbReference type="Proteomes" id="UP000276133">
    <property type="component" value="Unassembled WGS sequence"/>
</dbReference>
<accession>A0A3M7PLL5</accession>
<reference evidence="1 2" key="1">
    <citation type="journal article" date="2018" name="Sci. Rep.">
        <title>Genomic signatures of local adaptation to the degree of environmental predictability in rotifers.</title>
        <authorList>
            <person name="Franch-Gras L."/>
            <person name="Hahn C."/>
            <person name="Garcia-Roger E.M."/>
            <person name="Carmona M.J."/>
            <person name="Serra M."/>
            <person name="Gomez A."/>
        </authorList>
    </citation>
    <scope>NUCLEOTIDE SEQUENCE [LARGE SCALE GENOMIC DNA]</scope>
    <source>
        <strain evidence="1">HYR1</strain>
    </source>
</reference>
<organism evidence="1 2">
    <name type="scientific">Brachionus plicatilis</name>
    <name type="common">Marine rotifer</name>
    <name type="synonym">Brachionus muelleri</name>
    <dbReference type="NCBI Taxonomy" id="10195"/>
    <lineage>
        <taxon>Eukaryota</taxon>
        <taxon>Metazoa</taxon>
        <taxon>Spiralia</taxon>
        <taxon>Gnathifera</taxon>
        <taxon>Rotifera</taxon>
        <taxon>Eurotatoria</taxon>
        <taxon>Monogononta</taxon>
        <taxon>Pseudotrocha</taxon>
        <taxon>Ploima</taxon>
        <taxon>Brachionidae</taxon>
        <taxon>Brachionus</taxon>
    </lineage>
</organism>
<dbReference type="AlphaFoldDB" id="A0A3M7PLL5"/>
<gene>
    <name evidence="1" type="ORF">BpHYR1_012894</name>
</gene>
<protein>
    <submittedName>
        <fullName evidence="1">Uncharacterized protein</fullName>
    </submittedName>
</protein>
<dbReference type="EMBL" id="REGN01010011">
    <property type="protein sequence ID" value="RMZ99863.1"/>
    <property type="molecule type" value="Genomic_DNA"/>
</dbReference>
<evidence type="ECO:0000313" key="1">
    <source>
        <dbReference type="EMBL" id="RMZ99863.1"/>
    </source>
</evidence>
<name>A0A3M7PLL5_BRAPC</name>
<proteinExistence type="predicted"/>
<evidence type="ECO:0000313" key="2">
    <source>
        <dbReference type="Proteomes" id="UP000276133"/>
    </source>
</evidence>
<keyword evidence="2" id="KW-1185">Reference proteome</keyword>
<sequence length="63" mass="7347">MKASEKLQSSIIKKAQLHVDIAEISIYFYLTNFFSKWMIHDSAESNDFRALSKKNVIKIFASY</sequence>
<comment type="caution">
    <text evidence="1">The sequence shown here is derived from an EMBL/GenBank/DDBJ whole genome shotgun (WGS) entry which is preliminary data.</text>
</comment>